<feature type="transmembrane region" description="Helical" evidence="1">
    <location>
        <begin position="23"/>
        <end position="44"/>
    </location>
</feature>
<dbReference type="EMBL" id="KZ991016">
    <property type="protein sequence ID" value="RKP23388.1"/>
    <property type="molecule type" value="Genomic_DNA"/>
</dbReference>
<dbReference type="Pfam" id="PF13398">
    <property type="entry name" value="Peptidase_M50B"/>
    <property type="match status" value="1"/>
</dbReference>
<dbReference type="PANTHER" id="PTHR33979">
    <property type="entry name" value="OS02G0221600 PROTEIN"/>
    <property type="match status" value="1"/>
</dbReference>
<evidence type="ECO:0000313" key="3">
    <source>
        <dbReference type="Proteomes" id="UP000278143"/>
    </source>
</evidence>
<dbReference type="PANTHER" id="PTHR33979:SF2">
    <property type="entry name" value="PEPTIDASE M50B-LIKE-DOMAIN-CONTAINING PROTEIN"/>
    <property type="match status" value="1"/>
</dbReference>
<feature type="transmembrane region" description="Helical" evidence="1">
    <location>
        <begin position="120"/>
        <end position="139"/>
    </location>
</feature>
<sequence length="253" mass="27908">MSEYQPLPRTFSEAVTPTEDQKILLYFIGGYAALILILWNVPYLKHILYPFKLFTVALHEFGHAAVGCCTGAKIHSIEVNPNEGGLTKMTGGISCCTLPAGYLGSSLFGALMIFCSFGRLSSKIMTGVLIGCCLIMLFWARNWLTRILIVVFAALLAFFIWFQNGVVLIFFVLFMGVMSCLYSLWDIVEDLVMRKVNSSDATRFAEKTGCPSQVCGLLWFLVSLAFLTAGVLGGLAVFKNEFVNDPLFPKSTS</sequence>
<reference evidence="3" key="1">
    <citation type="journal article" date="2018" name="Nat. Microbiol.">
        <title>Leveraging single-cell genomics to expand the fungal tree of life.</title>
        <authorList>
            <person name="Ahrendt S.R."/>
            <person name="Quandt C.A."/>
            <person name="Ciobanu D."/>
            <person name="Clum A."/>
            <person name="Salamov A."/>
            <person name="Andreopoulos B."/>
            <person name="Cheng J.F."/>
            <person name="Woyke T."/>
            <person name="Pelin A."/>
            <person name="Henrissat B."/>
            <person name="Reynolds N.K."/>
            <person name="Benny G.L."/>
            <person name="Smith M.E."/>
            <person name="James T.Y."/>
            <person name="Grigoriev I.V."/>
        </authorList>
    </citation>
    <scope>NUCLEOTIDE SEQUENCE [LARGE SCALE GENOMIC DNA]</scope>
    <source>
        <strain evidence="3">Benny S71-1</strain>
    </source>
</reference>
<evidence type="ECO:0000256" key="1">
    <source>
        <dbReference type="SAM" id="Phobius"/>
    </source>
</evidence>
<protein>
    <submittedName>
        <fullName evidence="2">Peptidase M50B-like-domain-containing protein</fullName>
    </submittedName>
</protein>
<keyword evidence="1" id="KW-0812">Transmembrane</keyword>
<feature type="transmembrane region" description="Helical" evidence="1">
    <location>
        <begin position="168"/>
        <end position="185"/>
    </location>
</feature>
<dbReference type="OrthoDB" id="40823at2759"/>
<dbReference type="AlphaFoldDB" id="A0A4P9YUG0"/>
<organism evidence="2 3">
    <name type="scientific">Syncephalis pseudoplumigaleata</name>
    <dbReference type="NCBI Taxonomy" id="1712513"/>
    <lineage>
        <taxon>Eukaryota</taxon>
        <taxon>Fungi</taxon>
        <taxon>Fungi incertae sedis</taxon>
        <taxon>Zoopagomycota</taxon>
        <taxon>Zoopagomycotina</taxon>
        <taxon>Zoopagomycetes</taxon>
        <taxon>Zoopagales</taxon>
        <taxon>Piptocephalidaceae</taxon>
        <taxon>Syncephalis</taxon>
    </lineage>
</organism>
<gene>
    <name evidence="2" type="ORF">SYNPS1DRAFT_18702</name>
</gene>
<name>A0A4P9YUG0_9FUNG</name>
<feature type="transmembrane region" description="Helical" evidence="1">
    <location>
        <begin position="217"/>
        <end position="238"/>
    </location>
</feature>
<proteinExistence type="predicted"/>
<keyword evidence="3" id="KW-1185">Reference proteome</keyword>
<feature type="transmembrane region" description="Helical" evidence="1">
    <location>
        <begin position="144"/>
        <end position="162"/>
    </location>
</feature>
<feature type="transmembrane region" description="Helical" evidence="1">
    <location>
        <begin position="92"/>
        <end position="114"/>
    </location>
</feature>
<keyword evidence="1" id="KW-0472">Membrane</keyword>
<keyword evidence="1" id="KW-1133">Transmembrane helix</keyword>
<accession>A0A4P9YUG0</accession>
<dbReference type="InterPro" id="IPR049500">
    <property type="entry name" value="Peptidase_M50B-like"/>
</dbReference>
<dbReference type="Proteomes" id="UP000278143">
    <property type="component" value="Unassembled WGS sequence"/>
</dbReference>
<evidence type="ECO:0000313" key="2">
    <source>
        <dbReference type="EMBL" id="RKP23388.1"/>
    </source>
</evidence>